<comment type="caution">
    <text evidence="2">The sequence shown here is derived from an EMBL/GenBank/DDBJ whole genome shotgun (WGS) entry which is preliminary data.</text>
</comment>
<reference evidence="3" key="1">
    <citation type="journal article" date="2019" name="Int. J. Syst. Evol. Microbiol.">
        <title>The Global Catalogue of Microorganisms (GCM) 10K type strain sequencing project: providing services to taxonomists for standard genome sequencing and annotation.</title>
        <authorList>
            <consortium name="The Broad Institute Genomics Platform"/>
            <consortium name="The Broad Institute Genome Sequencing Center for Infectious Disease"/>
            <person name="Wu L."/>
            <person name="Ma J."/>
        </authorList>
    </citation>
    <scope>NUCLEOTIDE SEQUENCE [LARGE SCALE GENOMIC DNA]</scope>
    <source>
        <strain evidence="3">JCM 17440</strain>
    </source>
</reference>
<feature type="transmembrane region" description="Helical" evidence="1">
    <location>
        <begin position="9"/>
        <end position="27"/>
    </location>
</feature>
<dbReference type="Proteomes" id="UP001501710">
    <property type="component" value="Unassembled WGS sequence"/>
</dbReference>
<gene>
    <name evidence="2" type="ORF">GCM10022254_10170</name>
</gene>
<evidence type="ECO:0000313" key="2">
    <source>
        <dbReference type="EMBL" id="GAA4226138.1"/>
    </source>
</evidence>
<feature type="transmembrane region" description="Helical" evidence="1">
    <location>
        <begin position="58"/>
        <end position="78"/>
    </location>
</feature>
<keyword evidence="3" id="KW-1185">Reference proteome</keyword>
<keyword evidence="1" id="KW-0472">Membrane</keyword>
<keyword evidence="1" id="KW-1133">Transmembrane helix</keyword>
<keyword evidence="1" id="KW-0812">Transmembrane</keyword>
<evidence type="ECO:0000313" key="3">
    <source>
        <dbReference type="Proteomes" id="UP001501710"/>
    </source>
</evidence>
<sequence>MKIWGREPAVWLGLVAVVVQTLVAWGVDLSEGQQAGVNAVASLAVGLAVAVTAAHDRIVPAASGLLVGVLQLAVSFGWDLSQERITTAGALLTAVLAAWLRTQVTAPVAADGSRVPRQKMIR</sequence>
<accession>A0ABP8BTW5</accession>
<dbReference type="EMBL" id="BAABAS010000004">
    <property type="protein sequence ID" value="GAA4226138.1"/>
    <property type="molecule type" value="Genomic_DNA"/>
</dbReference>
<protein>
    <recommendedName>
        <fullName evidence="4">SPW repeat-containing protein</fullName>
    </recommendedName>
</protein>
<name>A0ABP8BTW5_9ACTN</name>
<feature type="transmembrane region" description="Helical" evidence="1">
    <location>
        <begin position="33"/>
        <end position="51"/>
    </location>
</feature>
<evidence type="ECO:0000256" key="1">
    <source>
        <dbReference type="SAM" id="Phobius"/>
    </source>
</evidence>
<organism evidence="2 3">
    <name type="scientific">Actinomadura meridiana</name>
    <dbReference type="NCBI Taxonomy" id="559626"/>
    <lineage>
        <taxon>Bacteria</taxon>
        <taxon>Bacillati</taxon>
        <taxon>Actinomycetota</taxon>
        <taxon>Actinomycetes</taxon>
        <taxon>Streptosporangiales</taxon>
        <taxon>Thermomonosporaceae</taxon>
        <taxon>Actinomadura</taxon>
    </lineage>
</organism>
<dbReference type="RefSeq" id="WP_344890495.1">
    <property type="nucleotide sequence ID" value="NZ_BAABAS010000004.1"/>
</dbReference>
<proteinExistence type="predicted"/>
<evidence type="ECO:0008006" key="4">
    <source>
        <dbReference type="Google" id="ProtNLM"/>
    </source>
</evidence>